<organism evidence="7 8">
    <name type="scientific">Fusarium torreyae</name>
    <dbReference type="NCBI Taxonomy" id="1237075"/>
    <lineage>
        <taxon>Eukaryota</taxon>
        <taxon>Fungi</taxon>
        <taxon>Dikarya</taxon>
        <taxon>Ascomycota</taxon>
        <taxon>Pezizomycotina</taxon>
        <taxon>Sordariomycetes</taxon>
        <taxon>Hypocreomycetidae</taxon>
        <taxon>Hypocreales</taxon>
        <taxon>Nectriaceae</taxon>
        <taxon>Fusarium</taxon>
    </lineage>
</organism>
<name>A0A9W8RMI8_9HYPO</name>
<gene>
    <name evidence="7" type="ORF">NW762_014038</name>
</gene>
<protein>
    <recommendedName>
        <fullName evidence="9">Ent-kaurene synthase</fullName>
    </recommendedName>
</protein>
<keyword evidence="6" id="KW-0456">Lyase</keyword>
<dbReference type="AlphaFoldDB" id="A0A9W8RMI8"/>
<keyword evidence="5" id="KW-0413">Isomerase</keyword>
<comment type="cofactor">
    <cofactor evidence="1">
        <name>Mg(2+)</name>
        <dbReference type="ChEBI" id="CHEBI:18420"/>
    </cofactor>
</comment>
<keyword evidence="8" id="KW-1185">Reference proteome</keyword>
<dbReference type="InterPro" id="IPR050148">
    <property type="entry name" value="Terpene_synthase-like"/>
</dbReference>
<dbReference type="GO" id="GO:0010333">
    <property type="term" value="F:terpene synthase activity"/>
    <property type="evidence" value="ECO:0007669"/>
    <property type="project" value="InterPro"/>
</dbReference>
<evidence type="ECO:0008006" key="9">
    <source>
        <dbReference type="Google" id="ProtNLM"/>
    </source>
</evidence>
<dbReference type="PIRSF" id="PIRSF036498">
    <property type="entry name" value="Ent-kaurene_synthase_fungi"/>
    <property type="match status" value="1"/>
</dbReference>
<dbReference type="PANTHER" id="PTHR31739">
    <property type="entry name" value="ENT-COPALYL DIPHOSPHATE SYNTHASE, CHLOROPLASTIC"/>
    <property type="match status" value="1"/>
</dbReference>
<comment type="similarity">
    <text evidence="2">Belongs to the terpene synthase family.</text>
</comment>
<keyword evidence="3" id="KW-0479">Metal-binding</keyword>
<dbReference type="OrthoDB" id="2343925at2759"/>
<dbReference type="GO" id="GO:0016853">
    <property type="term" value="F:isomerase activity"/>
    <property type="evidence" value="ECO:0007669"/>
    <property type="project" value="UniProtKB-KW"/>
</dbReference>
<dbReference type="Gene3D" id="1.50.10.160">
    <property type="match status" value="1"/>
</dbReference>
<sequence>MRIQAQNFLADASLSVTAKSLVKRLYATYQGHYGLSTTSCQVYDTAWVSMISKTSGDIEEWLFPESFYYLLKKQSDDGSWGSHPTTKTAGILDTAAALLALLKHAKKPLQVHHVSPQELSRRIDLASTSLRTQLASWDDISETNHIGVEMIVPSLLAYLSKQDERLTFDFPCKEILKSMNESKLSRFEPESLYRNKPSSAIHSLEAFIGIVDFDRISHHLFHGSMLASPSSTAAFLIEASEWSDEAEGYLRHIVQAGTGHGDGGIPGTFPTTHFEISWTIVTLLQNGYTKDDLDSPELSELAQILIRAFQDEKGIIGFAPRAPDVDDTAKALLALSMLDRNISPDPMIKAFEKSNHFATFGSERDPSFTSNCHVLLALLHMKDTSQYHSQILKTTSFLCDFWWGSDYLHLSRLYPTMLLIDAFTELLRALDTGSLPGVIGERLHYKVAICLVQATHRTLLMQQRDGSWDQMPEQTCYAILALKQALSCCFFEDIATQTQSAIKKGVDFLQACNFQFPDQNWTSKTAYNVSFVAEAYSLAALKSLDPSTLQGSVGHKLDLKASQARLEGFSQLLSKTPLFSDLSPWQVRASLLESSLFIPLLREDRLRVYARDEMPVAEDKYLDVIPFTWVGCNNRNTTFASTSLIYDMMLLSLYGYQTDEFFESSAKVAFPDGKGLHELIDEIVDSCAKISMESTTQINGPKANIEVKNADNGSLSPNISVVRILLTRFVTYVMNHKRVLESSSWDRECLRRELKVFLHAHATQNDLNARFQSQGPEQTDVFDTTTQSFFQWVRTTGADHVACPYSFFILSCLISSSVRLGNETFPTISEKYLSAAAVRHLTTTCRMYNDYGSLDRDTAERNVNSIHFPEFSRGDERSRAGLEKRKEALTQLAEYEHGCLTRTLELLEHEMIGKQVGLDSRGAGNRVMAFINFYCDVTALYNQLYVLKDLSSTKK</sequence>
<reference evidence="7" key="1">
    <citation type="submission" date="2022-09" db="EMBL/GenBank/DDBJ databases">
        <title>Fusarium specimens isolated from Avocado Roots.</title>
        <authorList>
            <person name="Stajich J."/>
            <person name="Roper C."/>
            <person name="Heimlech-Rivalta G."/>
        </authorList>
    </citation>
    <scope>NUCLEOTIDE SEQUENCE</scope>
    <source>
        <strain evidence="7">CF00136</strain>
    </source>
</reference>
<dbReference type="InterPro" id="IPR008930">
    <property type="entry name" value="Terpenoid_cyclase/PrenylTrfase"/>
</dbReference>
<evidence type="ECO:0000256" key="4">
    <source>
        <dbReference type="ARBA" id="ARBA00022842"/>
    </source>
</evidence>
<evidence type="ECO:0000313" key="7">
    <source>
        <dbReference type="EMBL" id="KAJ4245529.1"/>
    </source>
</evidence>
<keyword evidence="4" id="KW-0460">Magnesium</keyword>
<evidence type="ECO:0000256" key="5">
    <source>
        <dbReference type="ARBA" id="ARBA00023235"/>
    </source>
</evidence>
<evidence type="ECO:0000313" key="8">
    <source>
        <dbReference type="Proteomes" id="UP001152049"/>
    </source>
</evidence>
<dbReference type="GO" id="GO:0016102">
    <property type="term" value="P:diterpenoid biosynthetic process"/>
    <property type="evidence" value="ECO:0007669"/>
    <property type="project" value="TreeGrafter"/>
</dbReference>
<dbReference type="Gene3D" id="1.50.10.20">
    <property type="match status" value="1"/>
</dbReference>
<comment type="caution">
    <text evidence="7">The sequence shown here is derived from an EMBL/GenBank/DDBJ whole genome shotgun (WGS) entry which is preliminary data.</text>
</comment>
<evidence type="ECO:0000256" key="6">
    <source>
        <dbReference type="ARBA" id="ARBA00023239"/>
    </source>
</evidence>
<accession>A0A9W8RMI8</accession>
<dbReference type="InterPro" id="IPR017057">
    <property type="entry name" value="Ent-kaurene_synthase_fun"/>
</dbReference>
<dbReference type="Proteomes" id="UP001152049">
    <property type="component" value="Unassembled WGS sequence"/>
</dbReference>
<dbReference type="PANTHER" id="PTHR31739:SF25">
    <property type="entry name" value="(E,E)-GERANYLLINALOOL SYNTHASE"/>
    <property type="match status" value="1"/>
</dbReference>
<dbReference type="GO" id="GO:0000287">
    <property type="term" value="F:magnesium ion binding"/>
    <property type="evidence" value="ECO:0007669"/>
    <property type="project" value="TreeGrafter"/>
</dbReference>
<proteinExistence type="inferred from homology"/>
<evidence type="ECO:0000256" key="2">
    <source>
        <dbReference type="ARBA" id="ARBA00006333"/>
    </source>
</evidence>
<dbReference type="EMBL" id="JAOQAZ010000046">
    <property type="protein sequence ID" value="KAJ4245529.1"/>
    <property type="molecule type" value="Genomic_DNA"/>
</dbReference>
<evidence type="ECO:0000256" key="1">
    <source>
        <dbReference type="ARBA" id="ARBA00001946"/>
    </source>
</evidence>
<evidence type="ECO:0000256" key="3">
    <source>
        <dbReference type="ARBA" id="ARBA00022723"/>
    </source>
</evidence>
<dbReference type="SUPFAM" id="SSF48239">
    <property type="entry name" value="Terpenoid cyclases/Protein prenyltransferases"/>
    <property type="match status" value="2"/>
</dbReference>